<keyword evidence="3" id="KW-1185">Reference proteome</keyword>
<keyword evidence="1" id="KW-0812">Transmembrane</keyword>
<sequence>MRGYNLWRPIFLILIALLTNGLVTNLCVLFGMTQEAAGNIGFVAMMLAALIVYTRFTKNRRK</sequence>
<evidence type="ECO:0000256" key="1">
    <source>
        <dbReference type="SAM" id="Phobius"/>
    </source>
</evidence>
<organism evidence="2 3">
    <name type="scientific">Paenibacillus mellifer</name>
    <dbReference type="NCBI Taxonomy" id="2937794"/>
    <lineage>
        <taxon>Bacteria</taxon>
        <taxon>Bacillati</taxon>
        <taxon>Bacillota</taxon>
        <taxon>Bacilli</taxon>
        <taxon>Bacillales</taxon>
        <taxon>Paenibacillaceae</taxon>
        <taxon>Paenibacillus</taxon>
    </lineage>
</organism>
<dbReference type="RefSeq" id="WP_248553860.1">
    <property type="nucleotide sequence ID" value="NZ_JALPRK010000031.1"/>
</dbReference>
<proteinExistence type="predicted"/>
<gene>
    <name evidence="2" type="ORF">M0651_22155</name>
</gene>
<feature type="transmembrane region" description="Helical" evidence="1">
    <location>
        <begin position="37"/>
        <end position="56"/>
    </location>
</feature>
<evidence type="ECO:0000313" key="2">
    <source>
        <dbReference type="EMBL" id="MCK8489879.1"/>
    </source>
</evidence>
<comment type="caution">
    <text evidence="2">The sequence shown here is derived from an EMBL/GenBank/DDBJ whole genome shotgun (WGS) entry which is preliminary data.</text>
</comment>
<dbReference type="EMBL" id="JALPRK010000031">
    <property type="protein sequence ID" value="MCK8489879.1"/>
    <property type="molecule type" value="Genomic_DNA"/>
</dbReference>
<protein>
    <submittedName>
        <fullName evidence="2">Uncharacterized protein</fullName>
    </submittedName>
</protein>
<feature type="transmembrane region" description="Helical" evidence="1">
    <location>
        <begin position="12"/>
        <end position="31"/>
    </location>
</feature>
<keyword evidence="1" id="KW-1133">Transmembrane helix</keyword>
<reference evidence="2" key="1">
    <citation type="submission" date="2022-04" db="EMBL/GenBank/DDBJ databases">
        <authorList>
            <person name="Seo M.-J."/>
        </authorList>
    </citation>
    <scope>NUCLEOTIDE SEQUENCE</scope>
    <source>
        <strain evidence="2">MBLB2552</strain>
    </source>
</reference>
<dbReference type="Proteomes" id="UP001139534">
    <property type="component" value="Unassembled WGS sequence"/>
</dbReference>
<evidence type="ECO:0000313" key="3">
    <source>
        <dbReference type="Proteomes" id="UP001139534"/>
    </source>
</evidence>
<keyword evidence="1" id="KW-0472">Membrane</keyword>
<name>A0A9X1Y2U1_9BACL</name>
<dbReference type="AlphaFoldDB" id="A0A9X1Y2U1"/>
<accession>A0A9X1Y2U1</accession>